<accession>A0ABQ9U0G8</accession>
<keyword evidence="2" id="KW-1185">Reference proteome</keyword>
<organism evidence="1 2">
    <name type="scientific">Saguinus oedipus</name>
    <name type="common">Cotton-top tamarin</name>
    <name type="synonym">Oedipomidas oedipus</name>
    <dbReference type="NCBI Taxonomy" id="9490"/>
    <lineage>
        <taxon>Eukaryota</taxon>
        <taxon>Metazoa</taxon>
        <taxon>Chordata</taxon>
        <taxon>Craniata</taxon>
        <taxon>Vertebrata</taxon>
        <taxon>Euteleostomi</taxon>
        <taxon>Mammalia</taxon>
        <taxon>Eutheria</taxon>
        <taxon>Euarchontoglires</taxon>
        <taxon>Primates</taxon>
        <taxon>Haplorrhini</taxon>
        <taxon>Platyrrhini</taxon>
        <taxon>Cebidae</taxon>
        <taxon>Callitrichinae</taxon>
        <taxon>Saguinus</taxon>
    </lineage>
</organism>
<dbReference type="EMBL" id="JASSZA010000017">
    <property type="protein sequence ID" value="KAK2090557.1"/>
    <property type="molecule type" value="Genomic_DNA"/>
</dbReference>
<evidence type="ECO:0000313" key="1">
    <source>
        <dbReference type="EMBL" id="KAK2090557.1"/>
    </source>
</evidence>
<sequence>MENVICEKQKIVTCNLTTCNYVTVKVNTPQIHQKGQLGIGSRLVEEDKAVANSSSSQENHSCCETTITKKINSRKSPGTVKGSLGRIGGKVGFGGGIQNDISLYSPASESID</sequence>
<protein>
    <submittedName>
        <fullName evidence="1">Uncharacterized protein</fullName>
    </submittedName>
</protein>
<proteinExistence type="predicted"/>
<comment type="caution">
    <text evidence="1">The sequence shown here is derived from an EMBL/GenBank/DDBJ whole genome shotgun (WGS) entry which is preliminary data.</text>
</comment>
<dbReference type="Proteomes" id="UP001266305">
    <property type="component" value="Unassembled WGS sequence"/>
</dbReference>
<gene>
    <name evidence="1" type="ORF">P7K49_031814</name>
</gene>
<reference evidence="1 2" key="1">
    <citation type="submission" date="2023-05" db="EMBL/GenBank/DDBJ databases">
        <title>B98-5 Cell Line De Novo Hybrid Assembly: An Optical Mapping Approach.</title>
        <authorList>
            <person name="Kananen K."/>
            <person name="Auerbach J.A."/>
            <person name="Kautto E."/>
            <person name="Blachly J.S."/>
        </authorList>
    </citation>
    <scope>NUCLEOTIDE SEQUENCE [LARGE SCALE GENOMIC DNA]</scope>
    <source>
        <strain evidence="1">B95-8</strain>
        <tissue evidence="1">Cell line</tissue>
    </source>
</reference>
<name>A0ABQ9U0G8_SAGOE</name>
<evidence type="ECO:0000313" key="2">
    <source>
        <dbReference type="Proteomes" id="UP001266305"/>
    </source>
</evidence>